<keyword evidence="4" id="KW-1185">Reference proteome</keyword>
<evidence type="ECO:0000259" key="2">
    <source>
        <dbReference type="Pfam" id="PF16344"/>
    </source>
</evidence>
<dbReference type="PIRSF" id="PIRSF018266">
    <property type="entry name" value="FecR"/>
    <property type="match status" value="1"/>
</dbReference>
<dbReference type="Gene3D" id="3.55.50.30">
    <property type="match status" value="1"/>
</dbReference>
<organism evidence="3 4">
    <name type="scientific">Echinicola rosea</name>
    <dbReference type="NCBI Taxonomy" id="1807691"/>
    <lineage>
        <taxon>Bacteria</taxon>
        <taxon>Pseudomonadati</taxon>
        <taxon>Bacteroidota</taxon>
        <taxon>Cytophagia</taxon>
        <taxon>Cytophagales</taxon>
        <taxon>Cyclobacteriaceae</taxon>
        <taxon>Echinicola</taxon>
    </lineage>
</organism>
<dbReference type="InterPro" id="IPR012373">
    <property type="entry name" value="Ferrdict_sens_TM"/>
</dbReference>
<accession>A0ABQ1UJI9</accession>
<evidence type="ECO:0000313" key="3">
    <source>
        <dbReference type="EMBL" id="GGF18086.1"/>
    </source>
</evidence>
<dbReference type="EMBL" id="BMIU01000001">
    <property type="protein sequence ID" value="GGF18086.1"/>
    <property type="molecule type" value="Genomic_DNA"/>
</dbReference>
<dbReference type="InterPro" id="IPR032508">
    <property type="entry name" value="FecR_C"/>
</dbReference>
<evidence type="ECO:0000259" key="1">
    <source>
        <dbReference type="Pfam" id="PF04773"/>
    </source>
</evidence>
<feature type="domain" description="FecR protein" evidence="1">
    <location>
        <begin position="135"/>
        <end position="223"/>
    </location>
</feature>
<feature type="domain" description="Protein FecR C-terminal" evidence="2">
    <location>
        <begin position="272"/>
        <end position="339"/>
    </location>
</feature>
<name>A0ABQ1UJI9_9BACT</name>
<dbReference type="Pfam" id="PF04773">
    <property type="entry name" value="FecR"/>
    <property type="match status" value="1"/>
</dbReference>
<evidence type="ECO:0000313" key="4">
    <source>
        <dbReference type="Proteomes" id="UP000647339"/>
    </source>
</evidence>
<dbReference type="Gene3D" id="2.60.120.1440">
    <property type="match status" value="1"/>
</dbReference>
<sequence length="341" mass="38451">MYYPQIEAKLEKEILLKYLAGTASQMEKVAVVDWLKTDEGKAQLESLMQEEWEKEHNEVREDEVEKMLTGIHLQMGRAVPHKNLSRSKHYDWGKVLRIAASVALVSLLTVLLYKQLDYTAPKMPEAFKTYTKQARAGEKLKLRLPDKTFVILNSNSTISYTSEFGKATREVELDGEAFFEITPDKERPFMVRAGKVVVTALGTAFNTENRGSDVSVALTEGKVSVENDVEGDAESVILIPGQIASIDRNMIGKLTVETFDLEDVTAWKEGRIHFRSKPLGEILADLEEWYGVEIKLAKGINAARKVSGTFNNENLENVLKGLTFSLGFEYRIDNEQVILKK</sequence>
<dbReference type="Proteomes" id="UP000647339">
    <property type="component" value="Unassembled WGS sequence"/>
</dbReference>
<dbReference type="InterPro" id="IPR006860">
    <property type="entry name" value="FecR"/>
</dbReference>
<comment type="caution">
    <text evidence="3">The sequence shown here is derived from an EMBL/GenBank/DDBJ whole genome shotgun (WGS) entry which is preliminary data.</text>
</comment>
<reference evidence="4" key="1">
    <citation type="journal article" date="2019" name="Int. J. Syst. Evol. Microbiol.">
        <title>The Global Catalogue of Microorganisms (GCM) 10K type strain sequencing project: providing services to taxonomists for standard genome sequencing and annotation.</title>
        <authorList>
            <consortium name="The Broad Institute Genomics Platform"/>
            <consortium name="The Broad Institute Genome Sequencing Center for Infectious Disease"/>
            <person name="Wu L."/>
            <person name="Ma J."/>
        </authorList>
    </citation>
    <scope>NUCLEOTIDE SEQUENCE [LARGE SCALE GENOMIC DNA]</scope>
    <source>
        <strain evidence="4">CGMCC 1.15407</strain>
    </source>
</reference>
<gene>
    <name evidence="3" type="ORF">GCM10011339_02500</name>
</gene>
<dbReference type="Pfam" id="PF16344">
    <property type="entry name" value="FecR_C"/>
    <property type="match status" value="1"/>
</dbReference>
<proteinExistence type="predicted"/>
<dbReference type="PANTHER" id="PTHR30273:SF2">
    <property type="entry name" value="PROTEIN FECR"/>
    <property type="match status" value="1"/>
</dbReference>
<dbReference type="PANTHER" id="PTHR30273">
    <property type="entry name" value="PERIPLASMIC SIGNAL SENSOR AND SIGMA FACTOR ACTIVATOR FECR-RELATED"/>
    <property type="match status" value="1"/>
</dbReference>
<protein>
    <submittedName>
        <fullName evidence="3">Anti-sigma factor</fullName>
    </submittedName>
</protein>